<name>J9Z9M5_LEPFM</name>
<dbReference type="PATRIC" id="fig|1048260.3.peg.642"/>
<dbReference type="EMBL" id="CP002919">
    <property type="protein sequence ID" value="AFS52836.1"/>
    <property type="molecule type" value="Genomic_DNA"/>
</dbReference>
<dbReference type="HOGENOM" id="CLU_2585405_0_0_0"/>
<reference evidence="1 2" key="1">
    <citation type="journal article" date="2011" name="J. Microbiol.">
        <title>Complete genome of Leptospirillum ferriphilum ML-04 provides insight into its physiology and environmental adaptation.</title>
        <authorList>
            <person name="Mi S."/>
            <person name="Song J."/>
            <person name="Lin J."/>
            <person name="Che Y."/>
            <person name="Zheng H."/>
            <person name="Lin J."/>
        </authorList>
    </citation>
    <scope>NUCLEOTIDE SEQUENCE [LARGE SCALE GENOMIC DNA]</scope>
    <source>
        <strain evidence="1 2">ML-04</strain>
    </source>
</reference>
<evidence type="ECO:0000313" key="2">
    <source>
        <dbReference type="Proteomes" id="UP000006177"/>
    </source>
</evidence>
<protein>
    <submittedName>
        <fullName evidence="1">Uncharacterized protein</fullName>
    </submittedName>
</protein>
<sequence>MKKKFIVVIDSDVAGVFWKRTAKKAVQAALDLWCDLGKLGHMAEIRGFVIDITESDMLETMIFNALSGKIDIEESFIVTS</sequence>
<dbReference type="Proteomes" id="UP000006177">
    <property type="component" value="Chromosome"/>
</dbReference>
<dbReference type="KEGG" id="lfi:LFML04_0600"/>
<dbReference type="RefSeq" id="WP_014960346.1">
    <property type="nucleotide sequence ID" value="NC_018649.1"/>
</dbReference>
<evidence type="ECO:0000313" key="1">
    <source>
        <dbReference type="EMBL" id="AFS52836.1"/>
    </source>
</evidence>
<accession>J9Z9M5</accession>
<proteinExistence type="predicted"/>
<organism evidence="1 2">
    <name type="scientific">Leptospirillum ferriphilum (strain ML-04)</name>
    <dbReference type="NCBI Taxonomy" id="1048260"/>
    <lineage>
        <taxon>Bacteria</taxon>
        <taxon>Pseudomonadati</taxon>
        <taxon>Nitrospirota</taxon>
        <taxon>Nitrospiria</taxon>
        <taxon>Nitrospirales</taxon>
        <taxon>Nitrospiraceae</taxon>
        <taxon>Leptospirillum</taxon>
    </lineage>
</organism>
<gene>
    <name evidence="1" type="ordered locus">LFML04_0600</name>
</gene>
<dbReference type="AlphaFoldDB" id="J9Z9M5"/>